<evidence type="ECO:0000256" key="8">
    <source>
        <dbReference type="ARBA" id="ARBA00022777"/>
    </source>
</evidence>
<keyword evidence="5 12" id="KW-0597">Phosphoprotein</keyword>
<dbReference type="Pfam" id="PF02895">
    <property type="entry name" value="H-kinase_dim"/>
    <property type="match status" value="1"/>
</dbReference>
<dbReference type="PROSITE" id="PS50109">
    <property type="entry name" value="HIS_KIN"/>
    <property type="match status" value="1"/>
</dbReference>
<dbReference type="InterPro" id="IPR002545">
    <property type="entry name" value="CheW-lke_dom"/>
</dbReference>
<evidence type="ECO:0000256" key="12">
    <source>
        <dbReference type="PROSITE-ProRule" id="PRU00110"/>
    </source>
</evidence>
<proteinExistence type="predicted"/>
<evidence type="ECO:0000256" key="4">
    <source>
        <dbReference type="ARBA" id="ARBA00022500"/>
    </source>
</evidence>
<feature type="modified residue" description="Phosphohistidine" evidence="12">
    <location>
        <position position="56"/>
    </location>
</feature>
<dbReference type="Gene3D" id="1.20.120.160">
    <property type="entry name" value="HPT domain"/>
    <property type="match status" value="1"/>
</dbReference>
<dbReference type="PROSITE" id="PS50851">
    <property type="entry name" value="CHEW"/>
    <property type="match status" value="1"/>
</dbReference>
<dbReference type="CDD" id="cd00088">
    <property type="entry name" value="HPT"/>
    <property type="match status" value="1"/>
</dbReference>
<dbReference type="SUPFAM" id="SSF47384">
    <property type="entry name" value="Homodimeric domain of signal transducing histidine kinase"/>
    <property type="match status" value="1"/>
</dbReference>
<dbReference type="EMBL" id="JAQSIO010000003">
    <property type="protein sequence ID" value="MDD0815075.1"/>
    <property type="molecule type" value="Genomic_DNA"/>
</dbReference>
<keyword evidence="6" id="KW-0808">Transferase</keyword>
<evidence type="ECO:0000256" key="9">
    <source>
        <dbReference type="ARBA" id="ARBA00022840"/>
    </source>
</evidence>
<organism evidence="16 17">
    <name type="scientific">Curvibacter microcysteis</name>
    <dbReference type="NCBI Taxonomy" id="3026419"/>
    <lineage>
        <taxon>Bacteria</taxon>
        <taxon>Pseudomonadati</taxon>
        <taxon>Pseudomonadota</taxon>
        <taxon>Betaproteobacteria</taxon>
        <taxon>Burkholderiales</taxon>
        <taxon>Comamonadaceae</taxon>
        <taxon>Curvibacter</taxon>
    </lineage>
</organism>
<dbReference type="PANTHER" id="PTHR43395">
    <property type="entry name" value="SENSOR HISTIDINE KINASE CHEA"/>
    <property type="match status" value="1"/>
</dbReference>
<dbReference type="Proteomes" id="UP001528672">
    <property type="component" value="Unassembled WGS sequence"/>
</dbReference>
<evidence type="ECO:0000313" key="17">
    <source>
        <dbReference type="Proteomes" id="UP001528672"/>
    </source>
</evidence>
<dbReference type="InterPro" id="IPR005467">
    <property type="entry name" value="His_kinase_dom"/>
</dbReference>
<feature type="domain" description="CheW-like" evidence="14">
    <location>
        <begin position="589"/>
        <end position="728"/>
    </location>
</feature>
<evidence type="ECO:0000259" key="15">
    <source>
        <dbReference type="PROSITE" id="PS50894"/>
    </source>
</evidence>
<keyword evidence="4" id="KW-0145">Chemotaxis</keyword>
<keyword evidence="10" id="KW-0902">Two-component regulatory system</keyword>
<dbReference type="SUPFAM" id="SSF47226">
    <property type="entry name" value="Histidine-containing phosphotransfer domain, HPT domain"/>
    <property type="match status" value="1"/>
</dbReference>
<evidence type="ECO:0000256" key="7">
    <source>
        <dbReference type="ARBA" id="ARBA00022741"/>
    </source>
</evidence>
<gene>
    <name evidence="16" type="ORF">PSQ39_10575</name>
</gene>
<dbReference type="PANTHER" id="PTHR43395:SF10">
    <property type="entry name" value="CHEMOTAXIS PROTEIN CHEA"/>
    <property type="match status" value="1"/>
</dbReference>
<dbReference type="Gene3D" id="2.30.30.40">
    <property type="entry name" value="SH3 Domains"/>
    <property type="match status" value="1"/>
</dbReference>
<reference evidence="16 17" key="1">
    <citation type="submission" date="2023-02" db="EMBL/GenBank/DDBJ databases">
        <title>Bacterial whole genome sequence for Curvibacter sp. HBC28.</title>
        <authorList>
            <person name="Le V."/>
            <person name="Ko S.-R."/>
            <person name="Ahn C.-Y."/>
            <person name="Oh H.-M."/>
        </authorList>
    </citation>
    <scope>NUCLEOTIDE SEQUENCE [LARGE SCALE GENOMIC DNA]</scope>
    <source>
        <strain evidence="16 17">HBC28</strain>
    </source>
</reference>
<dbReference type="SUPFAM" id="SSF55874">
    <property type="entry name" value="ATPase domain of HSP90 chaperone/DNA topoisomerase II/histidine kinase"/>
    <property type="match status" value="1"/>
</dbReference>
<dbReference type="InterPro" id="IPR036890">
    <property type="entry name" value="HATPase_C_sf"/>
</dbReference>
<evidence type="ECO:0000313" key="16">
    <source>
        <dbReference type="EMBL" id="MDD0815075.1"/>
    </source>
</evidence>
<protein>
    <recommendedName>
        <fullName evidence="3">Chemotaxis protein CheA</fullName>
        <ecNumber evidence="2">2.7.13.3</ecNumber>
    </recommendedName>
</protein>
<evidence type="ECO:0000256" key="6">
    <source>
        <dbReference type="ARBA" id="ARBA00022679"/>
    </source>
</evidence>
<comment type="catalytic activity">
    <reaction evidence="1">
        <text>ATP + protein L-histidine = ADP + protein N-phospho-L-histidine.</text>
        <dbReference type="EC" id="2.7.13.3"/>
    </reaction>
</comment>
<dbReference type="InterPro" id="IPR008207">
    <property type="entry name" value="Sig_transdc_His_kin_Hpt_dom"/>
</dbReference>
<evidence type="ECO:0000256" key="5">
    <source>
        <dbReference type="ARBA" id="ARBA00022553"/>
    </source>
</evidence>
<feature type="domain" description="Histidine kinase" evidence="13">
    <location>
        <begin position="339"/>
        <end position="587"/>
    </location>
</feature>
<evidence type="ECO:0000256" key="1">
    <source>
        <dbReference type="ARBA" id="ARBA00000085"/>
    </source>
</evidence>
<dbReference type="InterPro" id="IPR037006">
    <property type="entry name" value="CheA-like_homodim_sf"/>
</dbReference>
<dbReference type="PRINTS" id="PR00344">
    <property type="entry name" value="BCTRLSENSOR"/>
</dbReference>
<dbReference type="Pfam" id="PF01584">
    <property type="entry name" value="CheW"/>
    <property type="match status" value="1"/>
</dbReference>
<feature type="domain" description="HPt" evidence="15">
    <location>
        <begin position="9"/>
        <end position="113"/>
    </location>
</feature>
<evidence type="ECO:0000256" key="10">
    <source>
        <dbReference type="ARBA" id="ARBA00023012"/>
    </source>
</evidence>
<dbReference type="InterPro" id="IPR004358">
    <property type="entry name" value="Sig_transdc_His_kin-like_C"/>
</dbReference>
<keyword evidence="8" id="KW-0418">Kinase</keyword>
<name>A0ABT5MES1_9BURK</name>
<dbReference type="EC" id="2.7.13.3" evidence="2"/>
<sequence>MSQTDSDADYDFIAAAMPAFINEAREQVTQIEQLLLQLEEDPHNREQLDALFRCAHTVKGSAGIFGLDQVVNFTHHIETLLDELREGHLRLDTVLSSLLLACNDQILALVNQAAGEAQDDAAQQDRREALVRQLRQAMGGPSEAPAVEAADSASPSAAEARLGRWHLSAHFGADCFRHGMDPLSVVRYLSSHTEVMALASDRSRIPALADLDPENCHLSVEVSMRSDGPQAAVDDAFSFIRDDCQLHLIPPTAPTSRFVDLIEDLPDHPRLGDLLVSVGAITEDQLAAGLEQQAQDRVLRPLGTAPRLGEILQEQAGLDQEVLAAAVHKQQRPREAASDEQRYIRIPADRLDAVINLLGELVTAAAGADMLARQTRQSRLIETNEHIGHLIEEIRNGTLQLRMVPMGATFNRFRRVVRDTAAELGKEVALEIVGADTELDKAVVEKIGDPLMHLVRNGLDHGLETPAERLAKGKPAQGRLVLSAQHESGSILIRISDDGRGVDRQRVLQRAWERGLVEPGVVPPDEDILQLIFEPGFSTAAQVTNLSGRGVGMDVVRQNIEALRGSVTVYSEAGQGTDIDIRLPLTLAIIDGFLISVGPSKFVLPLEAVVEVVEGQAGQHEAQLAPSADPSGRFCMPLRGQLLPVISLRQLYGLDSPRPDRVSIVVVQAGPTRFGLEVDQLLGQHQTVIKPLGRLFHTLRGISGSSVLGSGEVALIFDVLALGSLAVQGLRRPSPQASSLSP</sequence>
<keyword evidence="17" id="KW-1185">Reference proteome</keyword>
<keyword evidence="9" id="KW-0067">ATP-binding</keyword>
<dbReference type="RefSeq" id="WP_273926736.1">
    <property type="nucleotide sequence ID" value="NZ_JAQSIO010000003.1"/>
</dbReference>
<dbReference type="InterPro" id="IPR036061">
    <property type="entry name" value="CheW-like_dom_sf"/>
</dbReference>
<dbReference type="InterPro" id="IPR051315">
    <property type="entry name" value="Bact_Chemotaxis_CheA"/>
</dbReference>
<dbReference type="SMART" id="SM00260">
    <property type="entry name" value="CheW"/>
    <property type="match status" value="1"/>
</dbReference>
<dbReference type="InterPro" id="IPR036641">
    <property type="entry name" value="HPT_dom_sf"/>
</dbReference>
<dbReference type="SMART" id="SM01231">
    <property type="entry name" value="H-kinase_dim"/>
    <property type="match status" value="1"/>
</dbReference>
<dbReference type="SUPFAM" id="SSF50341">
    <property type="entry name" value="CheW-like"/>
    <property type="match status" value="1"/>
</dbReference>
<dbReference type="Gene3D" id="3.30.565.10">
    <property type="entry name" value="Histidine kinase-like ATPase, C-terminal domain"/>
    <property type="match status" value="1"/>
</dbReference>
<dbReference type="CDD" id="cd16916">
    <property type="entry name" value="HATPase_CheA-like"/>
    <property type="match status" value="1"/>
</dbReference>
<dbReference type="InterPro" id="IPR036097">
    <property type="entry name" value="HisK_dim/P_sf"/>
</dbReference>
<dbReference type="InterPro" id="IPR003594">
    <property type="entry name" value="HATPase_dom"/>
</dbReference>
<evidence type="ECO:0000256" key="3">
    <source>
        <dbReference type="ARBA" id="ARBA00021495"/>
    </source>
</evidence>
<comment type="function">
    <text evidence="11">Involved in the transmission of sensory signals from the chemoreceptors to the flagellar motors. CheA is autophosphorylated; it can transfer its phosphate group to either CheB or CheY.</text>
</comment>
<dbReference type="SMART" id="SM00387">
    <property type="entry name" value="HATPase_c"/>
    <property type="match status" value="1"/>
</dbReference>
<keyword evidence="7" id="KW-0547">Nucleotide-binding</keyword>
<dbReference type="SMART" id="SM00073">
    <property type="entry name" value="HPT"/>
    <property type="match status" value="1"/>
</dbReference>
<comment type="caution">
    <text evidence="16">The sequence shown here is derived from an EMBL/GenBank/DDBJ whole genome shotgun (WGS) entry which is preliminary data.</text>
</comment>
<dbReference type="Gene3D" id="1.10.287.560">
    <property type="entry name" value="Histidine kinase CheA-like, homodimeric domain"/>
    <property type="match status" value="1"/>
</dbReference>
<evidence type="ECO:0000259" key="13">
    <source>
        <dbReference type="PROSITE" id="PS50109"/>
    </source>
</evidence>
<evidence type="ECO:0000256" key="11">
    <source>
        <dbReference type="ARBA" id="ARBA00035100"/>
    </source>
</evidence>
<dbReference type="PROSITE" id="PS50894">
    <property type="entry name" value="HPT"/>
    <property type="match status" value="1"/>
</dbReference>
<dbReference type="Pfam" id="PF02518">
    <property type="entry name" value="HATPase_c"/>
    <property type="match status" value="1"/>
</dbReference>
<accession>A0ABT5MES1</accession>
<dbReference type="InterPro" id="IPR004105">
    <property type="entry name" value="CheA-like_dim"/>
</dbReference>
<evidence type="ECO:0000259" key="14">
    <source>
        <dbReference type="PROSITE" id="PS50851"/>
    </source>
</evidence>
<evidence type="ECO:0000256" key="2">
    <source>
        <dbReference type="ARBA" id="ARBA00012438"/>
    </source>
</evidence>
<dbReference type="Pfam" id="PF01627">
    <property type="entry name" value="Hpt"/>
    <property type="match status" value="1"/>
</dbReference>